<dbReference type="PANTHER" id="PTHR33542">
    <property type="entry name" value="SIROHYDROCHLORIN FERROCHELATASE, CHLOROPLASTIC"/>
    <property type="match status" value="1"/>
</dbReference>
<dbReference type="GO" id="GO:0046872">
    <property type="term" value="F:metal ion binding"/>
    <property type="evidence" value="ECO:0007669"/>
    <property type="project" value="UniProtKB-KW"/>
</dbReference>
<dbReference type="RefSeq" id="WP_020935755.1">
    <property type="nucleotide sequence ID" value="NC_021915.1"/>
</dbReference>
<proteinExistence type="predicted"/>
<keyword evidence="4" id="KW-1185">Reference proteome</keyword>
<dbReference type="Gene3D" id="3.40.50.1400">
    <property type="match status" value="2"/>
</dbReference>
<evidence type="ECO:0000256" key="1">
    <source>
        <dbReference type="ARBA" id="ARBA00022723"/>
    </source>
</evidence>
<dbReference type="GO" id="GO:0016829">
    <property type="term" value="F:lyase activity"/>
    <property type="evidence" value="ECO:0007669"/>
    <property type="project" value="UniProtKB-KW"/>
</dbReference>
<name>S5TMA6_9CORY</name>
<dbReference type="CDD" id="cd03416">
    <property type="entry name" value="CbiX_SirB_N"/>
    <property type="match status" value="1"/>
</dbReference>
<dbReference type="PANTHER" id="PTHR33542:SF3">
    <property type="entry name" value="SIROHYDROCHLORIN FERROCHELATASE, CHLOROPLASTIC"/>
    <property type="match status" value="1"/>
</dbReference>
<accession>S5TMA6</accession>
<dbReference type="InterPro" id="IPR002762">
    <property type="entry name" value="CbiX-like"/>
</dbReference>
<evidence type="ECO:0000313" key="4">
    <source>
        <dbReference type="Proteomes" id="UP000015388"/>
    </source>
</evidence>
<dbReference type="STRING" id="1224163.B841_11755"/>
<reference evidence="3 4" key="1">
    <citation type="submission" date="2012-11" db="EMBL/GenBank/DDBJ databases">
        <title>The complete genome sequence of Corynebacterium maris Coryn-1 (=DSM 45190).</title>
        <authorList>
            <person name="Schaffert L."/>
            <person name="Albersmeier A."/>
            <person name="Kalinowski J."/>
            <person name="Ruckert C."/>
        </authorList>
    </citation>
    <scope>NUCLEOTIDE SEQUENCE [LARGE SCALE GENOMIC DNA]</scope>
    <source>
        <strain evidence="4">Coryn-1</strain>
    </source>
</reference>
<gene>
    <name evidence="3" type="ORF">B841_11755</name>
</gene>
<dbReference type="EMBL" id="CP003924">
    <property type="protein sequence ID" value="AGS35823.1"/>
    <property type="molecule type" value="Genomic_DNA"/>
</dbReference>
<dbReference type="InterPro" id="IPR050963">
    <property type="entry name" value="Sirohydro_Cobaltochel/CbiX"/>
</dbReference>
<dbReference type="eggNOG" id="COG2138">
    <property type="taxonomic scope" value="Bacteria"/>
</dbReference>
<dbReference type="KEGG" id="cmd:B841_11755"/>
<sequence length="226" mass="23821">MAPPLIVLSHGSRHPHAHAGVAKLAAATLPLLQPQTRSAAIAHLEFHRLTLDFVVSTLGDDREAVVVPLLFTRGYHTTEDVPAEIGEAERDHGVKLILADGLGSGPDLADILAERARADAPADARLVLYPVGSSRKQSQDDVDALAALVAERLDRPVDVVPATNATRTLTDVEAEHGPIHVLPLFVTHGLLLDKAASSLSADSSISAPLFPDLAPLVAARYAAALR</sequence>
<dbReference type="SUPFAM" id="SSF53800">
    <property type="entry name" value="Chelatase"/>
    <property type="match status" value="1"/>
</dbReference>
<dbReference type="AlphaFoldDB" id="S5TMA6"/>
<evidence type="ECO:0008006" key="5">
    <source>
        <dbReference type="Google" id="ProtNLM"/>
    </source>
</evidence>
<evidence type="ECO:0000256" key="2">
    <source>
        <dbReference type="ARBA" id="ARBA00023239"/>
    </source>
</evidence>
<keyword evidence="1" id="KW-0479">Metal-binding</keyword>
<dbReference type="OrthoDB" id="482456at2"/>
<protein>
    <recommendedName>
        <fullName evidence="5">Sirohydrochlorin ferrochelatase</fullName>
    </recommendedName>
</protein>
<evidence type="ECO:0000313" key="3">
    <source>
        <dbReference type="EMBL" id="AGS35823.1"/>
    </source>
</evidence>
<keyword evidence="2" id="KW-0456">Lyase</keyword>
<dbReference type="Pfam" id="PF01903">
    <property type="entry name" value="CbiX"/>
    <property type="match status" value="1"/>
</dbReference>
<organism evidence="3 4">
    <name type="scientific">Corynebacterium maris DSM 45190</name>
    <dbReference type="NCBI Taxonomy" id="1224163"/>
    <lineage>
        <taxon>Bacteria</taxon>
        <taxon>Bacillati</taxon>
        <taxon>Actinomycetota</taxon>
        <taxon>Actinomycetes</taxon>
        <taxon>Mycobacteriales</taxon>
        <taxon>Corynebacteriaceae</taxon>
        <taxon>Corynebacterium</taxon>
    </lineage>
</organism>
<dbReference type="HOGENOM" id="CLU_056929_4_0_11"/>
<dbReference type="Proteomes" id="UP000015388">
    <property type="component" value="Chromosome"/>
</dbReference>
<dbReference type="PATRIC" id="fig|1224163.3.peg.2373"/>